<proteinExistence type="inferred from homology"/>
<evidence type="ECO:0000256" key="2">
    <source>
        <dbReference type="SAM" id="Phobius"/>
    </source>
</evidence>
<keyword evidence="2" id="KW-0812">Transmembrane</keyword>
<dbReference type="AlphaFoldDB" id="T0Z860"/>
<dbReference type="PANTHER" id="PTHR30540:SF79">
    <property type="entry name" value="LOW AFFINITY POTASSIUM TRANSPORT SYSTEM PROTEIN KUP"/>
    <property type="match status" value="1"/>
</dbReference>
<accession>T0Z860</accession>
<reference evidence="4" key="1">
    <citation type="submission" date="2013-08" db="EMBL/GenBank/DDBJ databases">
        <authorList>
            <person name="Mendez C."/>
            <person name="Richter M."/>
            <person name="Ferrer M."/>
            <person name="Sanchez J."/>
        </authorList>
    </citation>
    <scope>NUCLEOTIDE SEQUENCE</scope>
</reference>
<keyword evidence="2" id="KW-1133">Transmembrane helix</keyword>
<organism evidence="4">
    <name type="scientific">mine drainage metagenome</name>
    <dbReference type="NCBI Taxonomy" id="410659"/>
    <lineage>
        <taxon>unclassified sequences</taxon>
        <taxon>metagenomes</taxon>
        <taxon>ecological metagenomes</taxon>
    </lineage>
</organism>
<sequence>MLNDPSAIANPFYLLAPSWLGLPMVILATVATVIASQALISGAYSMARQCMQLGFLPRMTVRHTGETEEGQI</sequence>
<dbReference type="GO" id="GO:0016020">
    <property type="term" value="C:membrane"/>
    <property type="evidence" value="ECO:0007669"/>
    <property type="project" value="InterPro"/>
</dbReference>
<name>T0Z860_9ZZZZ</name>
<evidence type="ECO:0000313" key="4">
    <source>
        <dbReference type="EMBL" id="EQD41193.1"/>
    </source>
</evidence>
<dbReference type="Pfam" id="PF02705">
    <property type="entry name" value="K_trans"/>
    <property type="match status" value="1"/>
</dbReference>
<dbReference type="PANTHER" id="PTHR30540">
    <property type="entry name" value="OSMOTIC STRESS POTASSIUM TRANSPORTER"/>
    <property type="match status" value="1"/>
</dbReference>
<dbReference type="GO" id="GO:0015079">
    <property type="term" value="F:potassium ion transmembrane transporter activity"/>
    <property type="evidence" value="ECO:0007669"/>
    <property type="project" value="InterPro"/>
</dbReference>
<feature type="non-terminal residue" evidence="4">
    <location>
        <position position="72"/>
    </location>
</feature>
<evidence type="ECO:0000256" key="1">
    <source>
        <dbReference type="ARBA" id="ARBA00007019"/>
    </source>
</evidence>
<dbReference type="EMBL" id="AUZX01011892">
    <property type="protein sequence ID" value="EQD41193.1"/>
    <property type="molecule type" value="Genomic_DNA"/>
</dbReference>
<reference evidence="4" key="2">
    <citation type="journal article" date="2014" name="ISME J.">
        <title>Microbial stratification in low pH oxic and suboxic macroscopic growths along an acid mine drainage.</title>
        <authorList>
            <person name="Mendez-Garcia C."/>
            <person name="Mesa V."/>
            <person name="Sprenger R.R."/>
            <person name="Richter M."/>
            <person name="Diez M.S."/>
            <person name="Solano J."/>
            <person name="Bargiela R."/>
            <person name="Golyshina O.V."/>
            <person name="Manteca A."/>
            <person name="Ramos J.L."/>
            <person name="Gallego J.R."/>
            <person name="Llorente I."/>
            <person name="Martins Dos Santos V.A."/>
            <person name="Jensen O.N."/>
            <person name="Pelaez A.I."/>
            <person name="Sanchez J."/>
            <person name="Ferrer M."/>
        </authorList>
    </citation>
    <scope>NUCLEOTIDE SEQUENCE</scope>
</reference>
<gene>
    <name evidence="4" type="ORF">B1A_16177</name>
</gene>
<dbReference type="InterPro" id="IPR003855">
    <property type="entry name" value="K+_transporter"/>
</dbReference>
<feature type="domain" description="K+ potassium transporter integral membrane" evidence="3">
    <location>
        <begin position="1"/>
        <end position="72"/>
    </location>
</feature>
<protein>
    <submittedName>
        <fullName evidence="4">Potassium transporter</fullName>
    </submittedName>
</protein>
<feature type="transmembrane region" description="Helical" evidence="2">
    <location>
        <begin position="20"/>
        <end position="44"/>
    </location>
</feature>
<evidence type="ECO:0000259" key="3">
    <source>
        <dbReference type="Pfam" id="PF02705"/>
    </source>
</evidence>
<comment type="similarity">
    <text evidence="1">Belongs to the HAK/KUP transporter (TC 2.A.72) family.</text>
</comment>
<keyword evidence="2" id="KW-0472">Membrane</keyword>
<comment type="caution">
    <text evidence="4">The sequence shown here is derived from an EMBL/GenBank/DDBJ whole genome shotgun (WGS) entry which is preliminary data.</text>
</comment>
<dbReference type="InterPro" id="IPR053951">
    <property type="entry name" value="K_trans_N"/>
</dbReference>